<sequence length="77" mass="9044">MVHILELTNYFKFSYNTCKHKQGVISSGSSPRSQTAWPYQVPIISHNLHYGRRILICIHDYEEFQLYAGFFNHSGCY</sequence>
<dbReference type="Proteomes" id="UP000198860">
    <property type="component" value="Unassembled WGS sequence"/>
</dbReference>
<gene>
    <name evidence="1" type="ORF">SAMN05421677_10541</name>
</gene>
<accession>A0A1H0JJE2</accession>
<name>A0A1H0JJE2_HALAD</name>
<proteinExistence type="predicted"/>
<keyword evidence="2" id="KW-1185">Reference proteome</keyword>
<protein>
    <submittedName>
        <fullName evidence="1">Uncharacterized protein</fullName>
    </submittedName>
</protein>
<reference evidence="2" key="1">
    <citation type="submission" date="2016-10" db="EMBL/GenBank/DDBJ databases">
        <authorList>
            <person name="Varghese N."/>
            <person name="Submissions S."/>
        </authorList>
    </citation>
    <scope>NUCLEOTIDE SEQUENCE [LARGE SCALE GENOMIC DNA]</scope>
    <source>
        <strain evidence="2">CGMCC 1.3703</strain>
    </source>
</reference>
<evidence type="ECO:0000313" key="2">
    <source>
        <dbReference type="Proteomes" id="UP000198860"/>
    </source>
</evidence>
<dbReference type="AlphaFoldDB" id="A0A1H0JJE2"/>
<dbReference type="EMBL" id="FNIZ01000005">
    <property type="protein sequence ID" value="SDO43640.1"/>
    <property type="molecule type" value="Genomic_DNA"/>
</dbReference>
<evidence type="ECO:0000313" key="1">
    <source>
        <dbReference type="EMBL" id="SDO43640.1"/>
    </source>
</evidence>
<organism evidence="1 2">
    <name type="scientific">Halobacillus aidingensis</name>
    <dbReference type="NCBI Taxonomy" id="240303"/>
    <lineage>
        <taxon>Bacteria</taxon>
        <taxon>Bacillati</taxon>
        <taxon>Bacillota</taxon>
        <taxon>Bacilli</taxon>
        <taxon>Bacillales</taxon>
        <taxon>Bacillaceae</taxon>
        <taxon>Halobacillus</taxon>
    </lineage>
</organism>